<evidence type="ECO:0000256" key="4">
    <source>
        <dbReference type="ARBA" id="ARBA00022692"/>
    </source>
</evidence>
<evidence type="ECO:0000256" key="9">
    <source>
        <dbReference type="SAM" id="Phobius"/>
    </source>
</evidence>
<keyword evidence="7 9" id="KW-0472">Membrane</keyword>
<feature type="domain" description="MotA/TolQ/ExbB proton channel" evidence="10">
    <location>
        <begin position="26"/>
        <end position="144"/>
    </location>
</feature>
<dbReference type="KEGG" id="caby:Cabys_1235"/>
<feature type="transmembrane region" description="Helical" evidence="9">
    <location>
        <begin position="102"/>
        <end position="129"/>
    </location>
</feature>
<evidence type="ECO:0000259" key="10">
    <source>
        <dbReference type="Pfam" id="PF01618"/>
    </source>
</evidence>
<dbReference type="InterPro" id="IPR002898">
    <property type="entry name" value="MotA_ExbB_proton_chnl"/>
</dbReference>
<dbReference type="Pfam" id="PF01618">
    <property type="entry name" value="MotA_ExbB"/>
    <property type="match status" value="1"/>
</dbReference>
<comment type="subcellular location">
    <subcellularLocation>
        <location evidence="1">Cell membrane</location>
        <topology evidence="1">Multi-pass membrane protein</topology>
    </subcellularLocation>
    <subcellularLocation>
        <location evidence="8">Membrane</location>
        <topology evidence="8">Multi-pass membrane protein</topology>
    </subcellularLocation>
</comment>
<protein>
    <submittedName>
        <fullName evidence="11">Biopolymer transport protein ExbB</fullName>
    </submittedName>
</protein>
<name>A0A1J1C7U6_CALAY</name>
<keyword evidence="6 9" id="KW-1133">Transmembrane helix</keyword>
<evidence type="ECO:0000256" key="1">
    <source>
        <dbReference type="ARBA" id="ARBA00004651"/>
    </source>
</evidence>
<evidence type="ECO:0000256" key="3">
    <source>
        <dbReference type="ARBA" id="ARBA00022475"/>
    </source>
</evidence>
<organism evidence="11 12">
    <name type="scientific">Caldithrix abyssi DSM 13497</name>
    <dbReference type="NCBI Taxonomy" id="880073"/>
    <lineage>
        <taxon>Bacteria</taxon>
        <taxon>Pseudomonadati</taxon>
        <taxon>Calditrichota</taxon>
        <taxon>Calditrichia</taxon>
        <taxon>Calditrichales</taxon>
        <taxon>Calditrichaceae</taxon>
        <taxon>Caldithrix</taxon>
    </lineage>
</organism>
<gene>
    <name evidence="11" type="primary">exbB</name>
    <name evidence="11" type="ORF">Cabys_1235</name>
</gene>
<keyword evidence="2 8" id="KW-0813">Transport</keyword>
<evidence type="ECO:0000256" key="5">
    <source>
        <dbReference type="ARBA" id="ARBA00022927"/>
    </source>
</evidence>
<evidence type="ECO:0000313" key="11">
    <source>
        <dbReference type="EMBL" id="APF17984.1"/>
    </source>
</evidence>
<comment type="similarity">
    <text evidence="8">Belongs to the exbB/tolQ family.</text>
</comment>
<evidence type="ECO:0000256" key="7">
    <source>
        <dbReference type="ARBA" id="ARBA00023136"/>
    </source>
</evidence>
<dbReference type="Proteomes" id="UP000183868">
    <property type="component" value="Chromosome"/>
</dbReference>
<dbReference type="PANTHER" id="PTHR30625:SF15">
    <property type="entry name" value="BIOPOLYMER TRANSPORT PROTEIN EXBB"/>
    <property type="match status" value="1"/>
</dbReference>
<keyword evidence="5 8" id="KW-0653">Protein transport</keyword>
<dbReference type="InterPro" id="IPR050790">
    <property type="entry name" value="ExbB/TolQ_transport"/>
</dbReference>
<keyword evidence="3" id="KW-1003">Cell membrane</keyword>
<accession>A0A1J1C7U6</accession>
<keyword evidence="4 9" id="KW-0812">Transmembrane</keyword>
<sequence>MARLHNALQEGGIEAAAAECEKTPGPVASILHAGLSRANKGLEHVEKAITNAGSIEMAFLERGMIVLATVIVLAPMMGFTGTVSGMVGAFDSIKKANDISPAIVAGGISEALLTTLFGLVVAMIIQIFYNYFTSRIDKLIIDMEESSIELMDALVEMEEKKNQ</sequence>
<evidence type="ECO:0000256" key="8">
    <source>
        <dbReference type="RuleBase" id="RU004057"/>
    </source>
</evidence>
<dbReference type="GO" id="GO:0005886">
    <property type="term" value="C:plasma membrane"/>
    <property type="evidence" value="ECO:0007669"/>
    <property type="project" value="UniProtKB-SubCell"/>
</dbReference>
<evidence type="ECO:0000256" key="6">
    <source>
        <dbReference type="ARBA" id="ARBA00022989"/>
    </source>
</evidence>
<dbReference type="AlphaFoldDB" id="A0A1J1C7U6"/>
<proteinExistence type="inferred from homology"/>
<reference evidence="11 12" key="1">
    <citation type="submission" date="2016-11" db="EMBL/GenBank/DDBJ databases">
        <title>Genomic analysis of Caldithrix abyssi and proposal of a novel bacterial phylum Caldithrichaeota.</title>
        <authorList>
            <person name="Kublanov I."/>
            <person name="Sigalova O."/>
            <person name="Gavrilov S."/>
            <person name="Lebedinsky A."/>
            <person name="Ivanova N."/>
            <person name="Daum C."/>
            <person name="Reddy T."/>
            <person name="Klenk H.P."/>
            <person name="Goker M."/>
            <person name="Reva O."/>
            <person name="Miroshnichenko M."/>
            <person name="Kyprides N."/>
            <person name="Woyke T."/>
            <person name="Gelfand M."/>
        </authorList>
    </citation>
    <scope>NUCLEOTIDE SEQUENCE [LARGE SCALE GENOMIC DNA]</scope>
    <source>
        <strain evidence="11 12">LF13</strain>
    </source>
</reference>
<feature type="transmembrane region" description="Helical" evidence="9">
    <location>
        <begin position="65"/>
        <end position="90"/>
    </location>
</feature>
<evidence type="ECO:0000256" key="2">
    <source>
        <dbReference type="ARBA" id="ARBA00022448"/>
    </source>
</evidence>
<dbReference type="GO" id="GO:0017038">
    <property type="term" value="P:protein import"/>
    <property type="evidence" value="ECO:0007669"/>
    <property type="project" value="TreeGrafter"/>
</dbReference>
<dbReference type="EMBL" id="CP018099">
    <property type="protein sequence ID" value="APF17984.1"/>
    <property type="molecule type" value="Genomic_DNA"/>
</dbReference>
<evidence type="ECO:0000313" key="12">
    <source>
        <dbReference type="Proteomes" id="UP000183868"/>
    </source>
</evidence>
<dbReference type="PANTHER" id="PTHR30625">
    <property type="entry name" value="PROTEIN TOLQ"/>
    <property type="match status" value="1"/>
</dbReference>